<proteinExistence type="predicted"/>
<dbReference type="RefSeq" id="WP_310091435.1">
    <property type="nucleotide sequence ID" value="NZ_JAVDUU010000001.1"/>
</dbReference>
<organism evidence="2 3">
    <name type="scientific">Mucilaginibacter pocheonensis</name>
    <dbReference type="NCBI Taxonomy" id="398050"/>
    <lineage>
        <taxon>Bacteria</taxon>
        <taxon>Pseudomonadati</taxon>
        <taxon>Bacteroidota</taxon>
        <taxon>Sphingobacteriia</taxon>
        <taxon>Sphingobacteriales</taxon>
        <taxon>Sphingobacteriaceae</taxon>
        <taxon>Mucilaginibacter</taxon>
    </lineage>
</organism>
<name>A0ABU1T6X0_9SPHI</name>
<keyword evidence="1" id="KW-0472">Membrane</keyword>
<sequence length="219" mass="24509">MKKIILSLTLLLFTVTVFGQKLKPVKLDSLVTVSLPANFQKKDTLGQQIYSGNGAFGFMIVIRAQNASNNAPLKKEKDLNNVLKTYIEGIQKQSGNGSVMNPRDTLIGKLEGKVFTLRVDNSGSTGDPVQLRQFILLYTQDATYTFQYYYEEQRKDLVKDELKAFTSSIKLAPDLKRNDQYISNAKGLSTPAKVGIFGGPLIIVIIIIMIMRKKRRQNA</sequence>
<keyword evidence="1" id="KW-1133">Transmembrane helix</keyword>
<evidence type="ECO:0000313" key="2">
    <source>
        <dbReference type="EMBL" id="MDR6940605.1"/>
    </source>
</evidence>
<gene>
    <name evidence="2" type="ORF">J2W55_000433</name>
</gene>
<dbReference type="EMBL" id="JAVDUU010000001">
    <property type="protein sequence ID" value="MDR6940605.1"/>
    <property type="molecule type" value="Genomic_DNA"/>
</dbReference>
<protein>
    <submittedName>
        <fullName evidence="2">Uncharacterized protein</fullName>
    </submittedName>
</protein>
<reference evidence="2 3" key="1">
    <citation type="submission" date="2023-07" db="EMBL/GenBank/DDBJ databases">
        <title>Sorghum-associated microbial communities from plants grown in Nebraska, USA.</title>
        <authorList>
            <person name="Schachtman D."/>
        </authorList>
    </citation>
    <scope>NUCLEOTIDE SEQUENCE [LARGE SCALE GENOMIC DNA]</scope>
    <source>
        <strain evidence="2 3">3262</strain>
    </source>
</reference>
<evidence type="ECO:0000313" key="3">
    <source>
        <dbReference type="Proteomes" id="UP001247620"/>
    </source>
</evidence>
<comment type="caution">
    <text evidence="2">The sequence shown here is derived from an EMBL/GenBank/DDBJ whole genome shotgun (WGS) entry which is preliminary data.</text>
</comment>
<keyword evidence="1" id="KW-0812">Transmembrane</keyword>
<accession>A0ABU1T6X0</accession>
<keyword evidence="3" id="KW-1185">Reference proteome</keyword>
<evidence type="ECO:0000256" key="1">
    <source>
        <dbReference type="SAM" id="Phobius"/>
    </source>
</evidence>
<feature type="transmembrane region" description="Helical" evidence="1">
    <location>
        <begin position="194"/>
        <end position="211"/>
    </location>
</feature>
<dbReference type="Gene3D" id="3.40.1000.10">
    <property type="entry name" value="Mog1/PsbP, alpha/beta/alpha sandwich"/>
    <property type="match status" value="1"/>
</dbReference>
<dbReference type="Proteomes" id="UP001247620">
    <property type="component" value="Unassembled WGS sequence"/>
</dbReference>